<evidence type="ECO:0000313" key="1">
    <source>
        <dbReference type="EMBL" id="CAB1414795.1"/>
    </source>
</evidence>
<dbReference type="Proteomes" id="UP001153269">
    <property type="component" value="Unassembled WGS sequence"/>
</dbReference>
<protein>
    <submittedName>
        <fullName evidence="1">Uncharacterized protein</fullName>
    </submittedName>
</protein>
<keyword evidence="2" id="KW-1185">Reference proteome</keyword>
<proteinExistence type="predicted"/>
<organism evidence="1 2">
    <name type="scientific">Pleuronectes platessa</name>
    <name type="common">European plaice</name>
    <dbReference type="NCBI Taxonomy" id="8262"/>
    <lineage>
        <taxon>Eukaryota</taxon>
        <taxon>Metazoa</taxon>
        <taxon>Chordata</taxon>
        <taxon>Craniata</taxon>
        <taxon>Vertebrata</taxon>
        <taxon>Euteleostomi</taxon>
        <taxon>Actinopterygii</taxon>
        <taxon>Neopterygii</taxon>
        <taxon>Teleostei</taxon>
        <taxon>Neoteleostei</taxon>
        <taxon>Acanthomorphata</taxon>
        <taxon>Carangaria</taxon>
        <taxon>Pleuronectiformes</taxon>
        <taxon>Pleuronectoidei</taxon>
        <taxon>Pleuronectidae</taxon>
        <taxon>Pleuronectes</taxon>
    </lineage>
</organism>
<comment type="caution">
    <text evidence="1">The sequence shown here is derived from an EMBL/GenBank/DDBJ whole genome shotgun (WGS) entry which is preliminary data.</text>
</comment>
<gene>
    <name evidence="1" type="ORF">PLEPLA_LOCUS2507</name>
</gene>
<accession>A0A9N7Y1Y3</accession>
<dbReference type="EMBL" id="CADEAL010000124">
    <property type="protein sequence ID" value="CAB1414795.1"/>
    <property type="molecule type" value="Genomic_DNA"/>
</dbReference>
<sequence>MSVPGRGTPDGPHKSSSILPLTGILFKDDLALVHRPSLQCAPVTRMGTTKPPQWHNYPATCPAPPVKHKQWEDELERTVTRDATTKTPATQVFDTKSDWLVKESPDSWKTLDYIRIH</sequence>
<name>A0A9N7Y1Y3_PLEPL</name>
<reference evidence="1" key="1">
    <citation type="submission" date="2020-03" db="EMBL/GenBank/DDBJ databases">
        <authorList>
            <person name="Weist P."/>
        </authorList>
    </citation>
    <scope>NUCLEOTIDE SEQUENCE</scope>
</reference>
<dbReference type="AlphaFoldDB" id="A0A9N7Y1Y3"/>
<evidence type="ECO:0000313" key="2">
    <source>
        <dbReference type="Proteomes" id="UP001153269"/>
    </source>
</evidence>